<proteinExistence type="predicted"/>
<dbReference type="Pfam" id="PF00076">
    <property type="entry name" value="RRM_1"/>
    <property type="match status" value="1"/>
</dbReference>
<dbReference type="AlphaFoldDB" id="A0A2P6VF81"/>
<dbReference type="SMART" id="SM00360">
    <property type="entry name" value="RRM"/>
    <property type="match status" value="1"/>
</dbReference>
<dbReference type="OrthoDB" id="10669244at2759"/>
<evidence type="ECO:0000313" key="4">
    <source>
        <dbReference type="EMBL" id="PSC72729.1"/>
    </source>
</evidence>
<sequence>MHEMLAVMSVASVTAPPAPAPLPQPAGAALPLPGGAMLPLPPAHAAGAPLLSPVQAAVLAPLRPGCQFPGAELPVYPQLPPEDWPAHWLILFVAGLPHDTTNRSLVALFQQRFPSAAAARLLPLPHDPSLAFGRPSRRGFVAFERREERDAAVQEMDGLVHNTCLLTVQLPWTEQQQQQQQPALASRVAPPTAADAPQTHGAGEPRPNFPLTVVNLGDSMAGDELAEYFRSRYKSVVSAFVPQATRC</sequence>
<gene>
    <name evidence="4" type="ORF">C2E20_3939</name>
</gene>
<dbReference type="GO" id="GO:0003723">
    <property type="term" value="F:RNA binding"/>
    <property type="evidence" value="ECO:0007669"/>
    <property type="project" value="UniProtKB-UniRule"/>
</dbReference>
<dbReference type="EMBL" id="LHPF02000009">
    <property type="protein sequence ID" value="PSC72729.1"/>
    <property type="molecule type" value="Genomic_DNA"/>
</dbReference>
<comment type="caution">
    <text evidence="4">The sequence shown here is derived from an EMBL/GenBank/DDBJ whole genome shotgun (WGS) entry which is preliminary data.</text>
</comment>
<dbReference type="PROSITE" id="PS50102">
    <property type="entry name" value="RRM"/>
    <property type="match status" value="1"/>
</dbReference>
<evidence type="ECO:0000256" key="1">
    <source>
        <dbReference type="PROSITE-ProRule" id="PRU00176"/>
    </source>
</evidence>
<name>A0A2P6VF81_9CHLO</name>
<evidence type="ECO:0000259" key="3">
    <source>
        <dbReference type="PROSITE" id="PS50102"/>
    </source>
</evidence>
<dbReference type="InterPro" id="IPR000504">
    <property type="entry name" value="RRM_dom"/>
</dbReference>
<reference evidence="4 5" key="1">
    <citation type="journal article" date="2018" name="Plant J.">
        <title>Genome sequences of Chlorella sorokiniana UTEX 1602 and Micractinium conductrix SAG 241.80: implications to maltose excretion by a green alga.</title>
        <authorList>
            <person name="Arriola M.B."/>
            <person name="Velmurugan N."/>
            <person name="Zhang Y."/>
            <person name="Plunkett M.H."/>
            <person name="Hondzo H."/>
            <person name="Barney B.M."/>
        </authorList>
    </citation>
    <scope>NUCLEOTIDE SEQUENCE [LARGE SCALE GENOMIC DNA]</scope>
    <source>
        <strain evidence="4 5">SAG 241.80</strain>
    </source>
</reference>
<dbReference type="Proteomes" id="UP000239649">
    <property type="component" value="Unassembled WGS sequence"/>
</dbReference>
<dbReference type="InterPro" id="IPR035979">
    <property type="entry name" value="RBD_domain_sf"/>
</dbReference>
<keyword evidence="1" id="KW-0694">RNA-binding</keyword>
<feature type="region of interest" description="Disordered" evidence="2">
    <location>
        <begin position="176"/>
        <end position="210"/>
    </location>
</feature>
<dbReference type="SUPFAM" id="SSF54928">
    <property type="entry name" value="RNA-binding domain, RBD"/>
    <property type="match status" value="1"/>
</dbReference>
<organism evidence="4 5">
    <name type="scientific">Micractinium conductrix</name>
    <dbReference type="NCBI Taxonomy" id="554055"/>
    <lineage>
        <taxon>Eukaryota</taxon>
        <taxon>Viridiplantae</taxon>
        <taxon>Chlorophyta</taxon>
        <taxon>core chlorophytes</taxon>
        <taxon>Trebouxiophyceae</taxon>
        <taxon>Chlorellales</taxon>
        <taxon>Chlorellaceae</taxon>
        <taxon>Chlorella clade</taxon>
        <taxon>Micractinium</taxon>
    </lineage>
</organism>
<keyword evidence="5" id="KW-1185">Reference proteome</keyword>
<feature type="domain" description="RRM" evidence="3">
    <location>
        <begin position="89"/>
        <end position="158"/>
    </location>
</feature>
<evidence type="ECO:0000256" key="2">
    <source>
        <dbReference type="SAM" id="MobiDB-lite"/>
    </source>
</evidence>
<dbReference type="Gene3D" id="3.30.70.330">
    <property type="match status" value="1"/>
</dbReference>
<accession>A0A2P6VF81</accession>
<dbReference type="InterPro" id="IPR012677">
    <property type="entry name" value="Nucleotide-bd_a/b_plait_sf"/>
</dbReference>
<evidence type="ECO:0000313" key="5">
    <source>
        <dbReference type="Proteomes" id="UP000239649"/>
    </source>
</evidence>
<protein>
    <submittedName>
        <fullName evidence="4">Polyadenylate-binding RBP47-like isoform X2</fullName>
    </submittedName>
</protein>